<organism evidence="3 6">
    <name type="scientific">Bradyrhizobium elkanii</name>
    <dbReference type="NCBI Taxonomy" id="29448"/>
    <lineage>
        <taxon>Bacteria</taxon>
        <taxon>Pseudomonadati</taxon>
        <taxon>Pseudomonadota</taxon>
        <taxon>Alphaproteobacteria</taxon>
        <taxon>Hyphomicrobiales</taxon>
        <taxon>Nitrobacteraceae</taxon>
        <taxon>Bradyrhizobium</taxon>
    </lineage>
</organism>
<sequence>MRKTTLASLLATALTLGMITASPSMAQTPQPAAPAAKSESKMAPAPKAATPELKTTGMAKDDLLDINSASTDQLDALPGVGKAYSAAIIKGRPYKGKDELVQKNILPQATYDKIKDKIVAKQKS</sequence>
<reference evidence="4 5" key="1">
    <citation type="submission" date="2019-05" db="EMBL/GenBank/DDBJ databases">
        <title>Draft Genome of Bradyrhizobium elkanii strain SEMIA 938, Used in Commercial Inoculants for Lupinus spp. in Brazil.</title>
        <authorList>
            <person name="Hungria M."/>
            <person name="Delamuta J.R.M."/>
            <person name="Ribeiro R.A."/>
            <person name="Nogueira M.A."/>
        </authorList>
    </citation>
    <scope>NUCLEOTIDE SEQUENCE [LARGE SCALE GENOMIC DNA]</scope>
    <source>
        <strain evidence="4 5">Semia 938</strain>
    </source>
</reference>
<evidence type="ECO:0000256" key="2">
    <source>
        <dbReference type="SAM" id="SignalP"/>
    </source>
</evidence>
<comment type="caution">
    <text evidence="3">The sequence shown here is derived from an EMBL/GenBank/DDBJ whole genome shotgun (WGS) entry which is preliminary data.</text>
</comment>
<keyword evidence="3" id="KW-0238">DNA-binding</keyword>
<dbReference type="eggNOG" id="COG1555">
    <property type="taxonomic scope" value="Bacteria"/>
</dbReference>
<reference evidence="3" key="2">
    <citation type="submission" date="2021-02" db="EMBL/GenBank/DDBJ databases">
        <title>Genomic Encyclopedia of Type Strains, Phase IV (KMG-V): Genome sequencing to study the core and pangenomes of soil and plant-associated prokaryotes.</title>
        <authorList>
            <person name="Whitman W."/>
        </authorList>
    </citation>
    <scope>NUCLEOTIDE SEQUENCE</scope>
    <source>
        <strain evidence="3">USDA 406</strain>
    </source>
</reference>
<dbReference type="OrthoDB" id="9787778at2"/>
<dbReference type="Pfam" id="PF12836">
    <property type="entry name" value="HHH_3"/>
    <property type="match status" value="1"/>
</dbReference>
<accession>A0A1E3ESP3</accession>
<feature type="chain" id="PRO_5041163942" evidence="2">
    <location>
        <begin position="27"/>
        <end position="124"/>
    </location>
</feature>
<dbReference type="Proteomes" id="UP000673383">
    <property type="component" value="Unassembled WGS sequence"/>
</dbReference>
<evidence type="ECO:0000256" key="1">
    <source>
        <dbReference type="SAM" id="MobiDB-lite"/>
    </source>
</evidence>
<dbReference type="SUPFAM" id="SSF81585">
    <property type="entry name" value="PsbU/PolX domain-like"/>
    <property type="match status" value="1"/>
</dbReference>
<feature type="signal peptide" evidence="2">
    <location>
        <begin position="1"/>
        <end position="26"/>
    </location>
</feature>
<dbReference type="Proteomes" id="UP000305095">
    <property type="component" value="Unassembled WGS sequence"/>
</dbReference>
<dbReference type="EMBL" id="JAFICZ010000001">
    <property type="protein sequence ID" value="MBP1292182.1"/>
    <property type="molecule type" value="Genomic_DNA"/>
</dbReference>
<dbReference type="Gene3D" id="1.10.150.320">
    <property type="entry name" value="Photosystem II 12 kDa extrinsic protein"/>
    <property type="match status" value="1"/>
</dbReference>
<dbReference type="STRING" id="29448.QU41_05635"/>
<protein>
    <submittedName>
        <fullName evidence="3">DNA uptake protein ComE-like DNA-binding protein</fullName>
    </submittedName>
    <submittedName>
        <fullName evidence="4">Helix-hairpin-helix domain-containing protein</fullName>
    </submittedName>
</protein>
<dbReference type="EMBL" id="SZZP01000048">
    <property type="protein sequence ID" value="TKV71518.1"/>
    <property type="molecule type" value="Genomic_DNA"/>
</dbReference>
<dbReference type="GO" id="GO:0003677">
    <property type="term" value="F:DNA binding"/>
    <property type="evidence" value="ECO:0007669"/>
    <property type="project" value="UniProtKB-KW"/>
</dbReference>
<gene>
    <name evidence="4" type="ORF">FDV58_40110</name>
    <name evidence="3" type="ORF">JOH49_001935</name>
</gene>
<dbReference type="RefSeq" id="WP_069277275.1">
    <property type="nucleotide sequence ID" value="NZ_JAFCLQ010000047.1"/>
</dbReference>
<evidence type="ECO:0000313" key="3">
    <source>
        <dbReference type="EMBL" id="MBP1292182.1"/>
    </source>
</evidence>
<keyword evidence="2" id="KW-0732">Signal</keyword>
<evidence type="ECO:0000313" key="4">
    <source>
        <dbReference type="EMBL" id="TKV71518.1"/>
    </source>
</evidence>
<proteinExistence type="predicted"/>
<dbReference type="AlphaFoldDB" id="A0A1E3ESP3"/>
<evidence type="ECO:0000313" key="6">
    <source>
        <dbReference type="Proteomes" id="UP000673383"/>
    </source>
</evidence>
<name>A0A1E3ESP3_BRAEL</name>
<feature type="compositionally biased region" description="Low complexity" evidence="1">
    <location>
        <begin position="23"/>
        <end position="36"/>
    </location>
</feature>
<feature type="region of interest" description="Disordered" evidence="1">
    <location>
        <begin position="23"/>
        <end position="57"/>
    </location>
</feature>
<evidence type="ECO:0000313" key="5">
    <source>
        <dbReference type="Proteomes" id="UP000305095"/>
    </source>
</evidence>